<dbReference type="InterPro" id="IPR029463">
    <property type="entry name" value="Lys_MEP"/>
</dbReference>
<comment type="similarity">
    <text evidence="2">Belongs to the peptidase M35 family.</text>
</comment>
<evidence type="ECO:0000256" key="6">
    <source>
        <dbReference type="ARBA" id="ARBA00022833"/>
    </source>
</evidence>
<dbReference type="GO" id="GO:0004222">
    <property type="term" value="F:metalloendopeptidase activity"/>
    <property type="evidence" value="ECO:0007669"/>
    <property type="project" value="InterPro"/>
</dbReference>
<protein>
    <submittedName>
        <fullName evidence="10">M35 family metallo-endopeptidase</fullName>
        <ecNumber evidence="10">3.4.24.-</ecNumber>
    </submittedName>
</protein>
<keyword evidence="7" id="KW-0482">Metalloprotease</keyword>
<name>A0AAN0M4J0_9RHOB</name>
<evidence type="ECO:0000259" key="9">
    <source>
        <dbReference type="SMART" id="SM01351"/>
    </source>
</evidence>
<dbReference type="AlphaFoldDB" id="A0AAN0M4J0"/>
<keyword evidence="3" id="KW-0645">Protease</keyword>
<feature type="signal peptide" evidence="8">
    <location>
        <begin position="1"/>
        <end position="20"/>
    </location>
</feature>
<feature type="domain" description="Lysine-specific metallo-endopeptidase" evidence="9">
    <location>
        <begin position="49"/>
        <end position="195"/>
    </location>
</feature>
<evidence type="ECO:0000256" key="7">
    <source>
        <dbReference type="ARBA" id="ARBA00023049"/>
    </source>
</evidence>
<dbReference type="Gene3D" id="3.40.390.10">
    <property type="entry name" value="Collagenase (Catalytic Domain)"/>
    <property type="match status" value="1"/>
</dbReference>
<evidence type="ECO:0000256" key="4">
    <source>
        <dbReference type="ARBA" id="ARBA00022723"/>
    </source>
</evidence>
<organism evidence="10 11">
    <name type="scientific">Yoonia algicola</name>
    <dbReference type="NCBI Taxonomy" id="3137368"/>
    <lineage>
        <taxon>Bacteria</taxon>
        <taxon>Pseudomonadati</taxon>
        <taxon>Pseudomonadota</taxon>
        <taxon>Alphaproteobacteria</taxon>
        <taxon>Rhodobacterales</taxon>
        <taxon>Paracoccaceae</taxon>
        <taxon>Yoonia</taxon>
    </lineage>
</organism>
<dbReference type="GO" id="GO:0006508">
    <property type="term" value="P:proteolysis"/>
    <property type="evidence" value="ECO:0007669"/>
    <property type="project" value="UniProtKB-KW"/>
</dbReference>
<evidence type="ECO:0000313" key="11">
    <source>
        <dbReference type="Proteomes" id="UP001451782"/>
    </source>
</evidence>
<dbReference type="SUPFAM" id="SSF55486">
    <property type="entry name" value="Metalloproteases ('zincins'), catalytic domain"/>
    <property type="match status" value="1"/>
</dbReference>
<dbReference type="Pfam" id="PF14521">
    <property type="entry name" value="Aspzincin_M35"/>
    <property type="match status" value="1"/>
</dbReference>
<sequence length="217" mass="23931">MLRLASLCVLLLYAGLPAAANERYAGCNAEQTKIIDEALATAKDLTLKAAVAVGDTPDYQRWFGSYSDANAERVRASLKSVVTALRGGAVTAQCDRVSQRGCNAGEYAWVFANQPYLMHLCPAFFTLPPLTALRPGDRRSDNGTLEGTIVHEVSHFLHVADTEDHCYSRTECARMAQRDARRAIENADSYQYFTEDVTYFARQPTGDKPPAAMRSDR</sequence>
<accession>A0AAN0M4J0</accession>
<dbReference type="EMBL" id="CP151762">
    <property type="protein sequence ID" value="WZU64525.1"/>
    <property type="molecule type" value="Genomic_DNA"/>
</dbReference>
<keyword evidence="6" id="KW-0862">Zinc</keyword>
<dbReference type="InterPro" id="IPR034106">
    <property type="entry name" value="M35_peptidyl-Lys-like"/>
</dbReference>
<dbReference type="CDD" id="cd11006">
    <property type="entry name" value="M35_peptidyl-Lys_like"/>
    <property type="match status" value="1"/>
</dbReference>
<dbReference type="EC" id="3.4.24.-" evidence="10"/>
<dbReference type="InterPro" id="IPR050414">
    <property type="entry name" value="Fungal_M35_metalloproteases"/>
</dbReference>
<keyword evidence="5 10" id="KW-0378">Hydrolase</keyword>
<dbReference type="Proteomes" id="UP001451782">
    <property type="component" value="Chromosome"/>
</dbReference>
<keyword evidence="4" id="KW-0479">Metal-binding</keyword>
<evidence type="ECO:0000256" key="3">
    <source>
        <dbReference type="ARBA" id="ARBA00022670"/>
    </source>
</evidence>
<dbReference type="GO" id="GO:0046872">
    <property type="term" value="F:metal ion binding"/>
    <property type="evidence" value="ECO:0007669"/>
    <property type="project" value="UniProtKB-KW"/>
</dbReference>
<proteinExistence type="inferred from homology"/>
<evidence type="ECO:0000256" key="5">
    <source>
        <dbReference type="ARBA" id="ARBA00022801"/>
    </source>
</evidence>
<dbReference type="RefSeq" id="WP_342070889.1">
    <property type="nucleotide sequence ID" value="NZ_CP151762.1"/>
</dbReference>
<evidence type="ECO:0000256" key="8">
    <source>
        <dbReference type="SAM" id="SignalP"/>
    </source>
</evidence>
<evidence type="ECO:0000313" key="10">
    <source>
        <dbReference type="EMBL" id="WZU64525.1"/>
    </source>
</evidence>
<comment type="cofactor">
    <cofactor evidence="1">
        <name>Zn(2+)</name>
        <dbReference type="ChEBI" id="CHEBI:29105"/>
    </cofactor>
</comment>
<evidence type="ECO:0000256" key="2">
    <source>
        <dbReference type="ARBA" id="ARBA00010279"/>
    </source>
</evidence>
<keyword evidence="11" id="KW-1185">Reference proteome</keyword>
<gene>
    <name evidence="10" type="ORF">AABB28_04355</name>
</gene>
<dbReference type="PANTHER" id="PTHR37016:SF3">
    <property type="entry name" value="NEUTRAL PROTEASE 2-RELATED"/>
    <property type="match status" value="1"/>
</dbReference>
<reference evidence="10 11" key="1">
    <citation type="submission" date="2024-04" db="EMBL/GenBank/DDBJ databases">
        <title>Phylogenomic analyses of a clade within the roseobacter group suggest taxonomic reassignments of species of the genera Aestuariivita, Citreicella, Loktanella, Nautella, Pelagibaca, Ruegeria, Thalassobius, Thiobacimonas and Tropicibacter, and the proposal o.</title>
        <authorList>
            <person name="Jeon C.O."/>
        </authorList>
    </citation>
    <scope>NUCLEOTIDE SEQUENCE [LARGE SCALE GENOMIC DNA]</scope>
    <source>
        <strain evidence="10 11">G8-12</strain>
    </source>
</reference>
<dbReference type="PANTHER" id="PTHR37016">
    <property type="match status" value="1"/>
</dbReference>
<evidence type="ECO:0000256" key="1">
    <source>
        <dbReference type="ARBA" id="ARBA00001947"/>
    </source>
</evidence>
<dbReference type="InterPro" id="IPR024079">
    <property type="entry name" value="MetalloPept_cat_dom_sf"/>
</dbReference>
<keyword evidence="8" id="KW-0732">Signal</keyword>
<dbReference type="KEGG" id="yag:AABB28_04355"/>
<dbReference type="SMART" id="SM01351">
    <property type="entry name" value="Aspzincin_M35"/>
    <property type="match status" value="1"/>
</dbReference>
<feature type="chain" id="PRO_5042936379" evidence="8">
    <location>
        <begin position="21"/>
        <end position="217"/>
    </location>
</feature>